<feature type="domain" description="N-acetyltransferase" evidence="1">
    <location>
        <begin position="125"/>
        <end position="260"/>
    </location>
</feature>
<evidence type="ECO:0000313" key="2">
    <source>
        <dbReference type="EMBL" id="PJF30426.1"/>
    </source>
</evidence>
<protein>
    <recommendedName>
        <fullName evidence="1">N-acetyltransferase domain-containing protein</fullName>
    </recommendedName>
</protein>
<evidence type="ECO:0000313" key="3">
    <source>
        <dbReference type="Proteomes" id="UP000228921"/>
    </source>
</evidence>
<dbReference type="Proteomes" id="UP000228921">
    <property type="component" value="Unassembled WGS sequence"/>
</dbReference>
<dbReference type="SUPFAM" id="SSF55729">
    <property type="entry name" value="Acyl-CoA N-acyltransferases (Nat)"/>
    <property type="match status" value="1"/>
</dbReference>
<organism evidence="2 3">
    <name type="scientific">Candidatus Thermofonsia Clade 1 bacterium</name>
    <dbReference type="NCBI Taxonomy" id="2364210"/>
    <lineage>
        <taxon>Bacteria</taxon>
        <taxon>Bacillati</taxon>
        <taxon>Chloroflexota</taxon>
        <taxon>Candidatus Thermofontia</taxon>
        <taxon>Candidatus Thermofonsia Clade 1</taxon>
    </lineage>
</organism>
<name>A0A2M8NYQ1_9CHLR</name>
<evidence type="ECO:0000259" key="1">
    <source>
        <dbReference type="PROSITE" id="PS51186"/>
    </source>
</evidence>
<dbReference type="AlphaFoldDB" id="A0A2M8NYQ1"/>
<sequence length="260" mass="28428">MTAVHAPSMAFHRNWIGLLECIVRYLPNAYTWRKNGALMVRTGWQLAVFNGAVLEDAEGLTRDNLRGYVAPFAALGMPYSVQICAPSAQPSQSELFQAAHFAQLLCDPLMLCESDLDLPAIAPEVRVRFVQSPDDQALYKRIVMEGFEMGGDSAEEFLDVLLAMSEARHVVAWLSDRPCGAGSVVLCGGVAGVYNVTTLPFARRRGVAAAMMQALHERARAEGYSGTALAASSMGAPLYRRLGYHADGYQLAYIPLKDYF</sequence>
<dbReference type="GO" id="GO:0016747">
    <property type="term" value="F:acyltransferase activity, transferring groups other than amino-acyl groups"/>
    <property type="evidence" value="ECO:0007669"/>
    <property type="project" value="InterPro"/>
</dbReference>
<dbReference type="InterPro" id="IPR016181">
    <property type="entry name" value="Acyl_CoA_acyltransferase"/>
</dbReference>
<proteinExistence type="predicted"/>
<dbReference type="Pfam" id="PF13527">
    <property type="entry name" value="Acetyltransf_9"/>
    <property type="match status" value="1"/>
</dbReference>
<dbReference type="EMBL" id="PGTK01000010">
    <property type="protein sequence ID" value="PJF30426.1"/>
    <property type="molecule type" value="Genomic_DNA"/>
</dbReference>
<dbReference type="Gene3D" id="3.40.630.30">
    <property type="match status" value="1"/>
</dbReference>
<dbReference type="PROSITE" id="PS51186">
    <property type="entry name" value="GNAT"/>
    <property type="match status" value="1"/>
</dbReference>
<reference evidence="2 3" key="1">
    <citation type="submission" date="2017-11" db="EMBL/GenBank/DDBJ databases">
        <title>Evolution of Phototrophy in the Chloroflexi Phylum Driven by Horizontal Gene Transfer.</title>
        <authorList>
            <person name="Ward L.M."/>
            <person name="Hemp J."/>
            <person name="Shih P.M."/>
            <person name="Mcglynn S.E."/>
            <person name="Fischer W."/>
        </authorList>
    </citation>
    <scope>NUCLEOTIDE SEQUENCE [LARGE SCALE GENOMIC DNA]</scope>
    <source>
        <strain evidence="2">CP2_2F</strain>
    </source>
</reference>
<gene>
    <name evidence="2" type="ORF">CUN51_07845</name>
</gene>
<dbReference type="CDD" id="cd04301">
    <property type="entry name" value="NAT_SF"/>
    <property type="match status" value="1"/>
</dbReference>
<accession>A0A2M8NYQ1</accession>
<comment type="caution">
    <text evidence="2">The sequence shown here is derived from an EMBL/GenBank/DDBJ whole genome shotgun (WGS) entry which is preliminary data.</text>
</comment>
<dbReference type="InterPro" id="IPR000182">
    <property type="entry name" value="GNAT_dom"/>
</dbReference>